<accession>A0ABR7AUU6</accession>
<proteinExistence type="predicted"/>
<evidence type="ECO:0000313" key="2">
    <source>
        <dbReference type="EMBL" id="MBC3948674.1"/>
    </source>
</evidence>
<name>A0ABR7AUU6_9PSED</name>
<dbReference type="EMBL" id="JACONW010000006">
    <property type="protein sequence ID" value="MBC3948674.1"/>
    <property type="molecule type" value="Genomic_DNA"/>
</dbReference>
<dbReference type="Proteomes" id="UP000651852">
    <property type="component" value="Unassembled WGS sequence"/>
</dbReference>
<keyword evidence="1" id="KW-0175">Coiled coil</keyword>
<dbReference type="RefSeq" id="WP_187520429.1">
    <property type="nucleotide sequence ID" value="NZ_JACONW010000006.1"/>
</dbReference>
<organism evidence="2 3">
    <name type="scientific">Pseudomonas folii</name>
    <dbReference type="NCBI Taxonomy" id="2762593"/>
    <lineage>
        <taxon>Bacteria</taxon>
        <taxon>Pseudomonadati</taxon>
        <taxon>Pseudomonadota</taxon>
        <taxon>Gammaproteobacteria</taxon>
        <taxon>Pseudomonadales</taxon>
        <taxon>Pseudomonadaceae</taxon>
        <taxon>Pseudomonas</taxon>
    </lineage>
</organism>
<keyword evidence="3" id="KW-1185">Reference proteome</keyword>
<evidence type="ECO:0000313" key="3">
    <source>
        <dbReference type="Proteomes" id="UP000651852"/>
    </source>
</evidence>
<comment type="caution">
    <text evidence="2">The sequence shown here is derived from an EMBL/GenBank/DDBJ whole genome shotgun (WGS) entry which is preliminary data.</text>
</comment>
<protein>
    <submittedName>
        <fullName evidence="2">ATPase</fullName>
    </submittedName>
</protein>
<evidence type="ECO:0000256" key="1">
    <source>
        <dbReference type="SAM" id="Coils"/>
    </source>
</evidence>
<gene>
    <name evidence="2" type="ORF">H8S59_02695</name>
</gene>
<reference evidence="2 3" key="1">
    <citation type="submission" date="2020-08" db="EMBL/GenBank/DDBJ databases">
        <title>Putative novel bacterial strains isolated from necrotic wheat leaf tissues caused by Xanthomonas translucens.</title>
        <authorList>
            <person name="Tambong J.T."/>
        </authorList>
    </citation>
    <scope>NUCLEOTIDE SEQUENCE [LARGE SCALE GENOMIC DNA]</scope>
    <source>
        <strain evidence="2 3">DOAB 1069</strain>
    </source>
</reference>
<feature type="coiled-coil region" evidence="1">
    <location>
        <begin position="87"/>
        <end position="118"/>
    </location>
</feature>
<sequence>MSEADQPVAKNQICKQGAKTTVHDRGTQCYFRPETEEFVFISPCQATNFENHWREMSVSMDAFHTAKANYSGALEYSKDTPGSVAEKAKDVAAVETAEREMEEKRKELQKKLGDLSVKGMSYDDVVELIPVLGQGSKSKGGIRPTRFAYVRKAYFSQIESGLKLHLVSLKGSDERGGAKSIYSIDKSGNTQIDMKKLTQQLTALQKPKAKLDLQKVMKWMGSDFDPDTLNKDFALFDWAKSWTYRIGSDGGVQQEQTGHKGDTANVDVTGGAQFMRFVSNVGMNAEFDPKKGQAVFKGEAKSSLALASGVVSQEFYAPDRIGWKLAMQLDDGQEINLGMLRLRGEAELSGFAGASLQLEAQVQVVTNGKQQALVGQSGGRLPRLRERKDAGIKFYKAMDAKDEGLHLGGEVFAGARLEGSLKGALQWLKPTPPPDPEKPLSPILKSTGTYTDFCTVGNNIAGLAGAGAGVKFYCTFLNGKFCFHVAASLCWGVGAKGGFIAEVDAATIVEFGAWLVYQLYSLDYGFFEAIDERAFKAYSQYCVIKASVGENIYRGYDWMVTTPDDIAKMLTEIVDGLWGHGTKGLEASKGRNFLARNVIDFREDLLLHTPEAKGILLYLLTRHGKLDHIDPENRTPSGDIYKDRKSAVIWVLTSIQTVSEWEKVLCHMSADGSSLTGATSAAEVAREQEAHLVNFLQEGYNRDDELIKARQELVQVYNRLKKTSAIGYALAMNNTSYYKFNNEPNYNYPQRCVFGPCASDSSEYV</sequence>